<gene>
    <name evidence="4" type="ORF">GA0074692_3751</name>
</gene>
<dbReference type="InterPro" id="IPR016130">
    <property type="entry name" value="Tyr_Pase_AS"/>
</dbReference>
<dbReference type="STRING" id="145854.GA0074692_3751"/>
<organism evidence="4 5">
    <name type="scientific">Micromonospora pallida</name>
    <dbReference type="NCBI Taxonomy" id="145854"/>
    <lineage>
        <taxon>Bacteria</taxon>
        <taxon>Bacillati</taxon>
        <taxon>Actinomycetota</taxon>
        <taxon>Actinomycetes</taxon>
        <taxon>Micromonosporales</taxon>
        <taxon>Micromonosporaceae</taxon>
        <taxon>Micromonospora</taxon>
    </lineage>
</organism>
<dbReference type="Pfam" id="PF13350">
    <property type="entry name" value="Y_phosphatase3"/>
    <property type="match status" value="1"/>
</dbReference>
<comment type="similarity">
    <text evidence="1">Belongs to the protein-tyrosine phosphatase family.</text>
</comment>
<evidence type="ECO:0000259" key="3">
    <source>
        <dbReference type="PROSITE" id="PS50056"/>
    </source>
</evidence>
<dbReference type="GO" id="GO:0004721">
    <property type="term" value="F:phosphoprotein phosphatase activity"/>
    <property type="evidence" value="ECO:0007669"/>
    <property type="project" value="InterPro"/>
</dbReference>
<dbReference type="PANTHER" id="PTHR31126">
    <property type="entry name" value="TYROSINE-PROTEIN PHOSPHATASE"/>
    <property type="match status" value="1"/>
</dbReference>
<protein>
    <submittedName>
        <fullName evidence="4">Protein tyrosine/serine phosphatase</fullName>
    </submittedName>
</protein>
<reference evidence="5" key="1">
    <citation type="submission" date="2016-06" db="EMBL/GenBank/DDBJ databases">
        <authorList>
            <person name="Varghese N."/>
            <person name="Submissions Spin"/>
        </authorList>
    </citation>
    <scope>NUCLEOTIDE SEQUENCE [LARGE SCALE GENOMIC DNA]</scope>
    <source>
        <strain evidence="5">DSM 43817</strain>
    </source>
</reference>
<evidence type="ECO:0000256" key="2">
    <source>
        <dbReference type="SAM" id="MobiDB-lite"/>
    </source>
</evidence>
<sequence length="271" mass="28882">MAGTVGDDDVTAGGDSAPPAVTVSVVDAPQVNRRIPFSAMFNFRDVGGYPGHDGRTVRWGRLYRSDSLHRVDETDRAAFAALGVRTVIDLRRPSEVARDGRVPAYDGLAYRNIHPEHRSWAEQMYDPETSLAHFLVERYVELATTGAAGLGEAVGLIADADNAPAVVHCVAGKDRTGIVCALTLSVLGVSDADIAADYALSSESSARFSAWLAASRPEAEDPPAPFLSSPAEAIGLFLDALRDRHGSIEGYLRHAGMTDAQFAALRAHLLA</sequence>
<dbReference type="PANTHER" id="PTHR31126:SF1">
    <property type="entry name" value="TYROSINE SPECIFIC PROTEIN PHOSPHATASES DOMAIN-CONTAINING PROTEIN"/>
    <property type="match status" value="1"/>
</dbReference>
<dbReference type="AlphaFoldDB" id="A0A1C6SXA5"/>
<evidence type="ECO:0000313" key="4">
    <source>
        <dbReference type="EMBL" id="SCL34128.1"/>
    </source>
</evidence>
<evidence type="ECO:0000313" key="5">
    <source>
        <dbReference type="Proteomes" id="UP000198959"/>
    </source>
</evidence>
<evidence type="ECO:0000256" key="1">
    <source>
        <dbReference type="ARBA" id="ARBA00009580"/>
    </source>
</evidence>
<name>A0A1C6SXA5_9ACTN</name>
<dbReference type="PROSITE" id="PS50056">
    <property type="entry name" value="TYR_PHOSPHATASE_2"/>
    <property type="match status" value="1"/>
</dbReference>
<feature type="compositionally biased region" description="Acidic residues" evidence="2">
    <location>
        <begin position="1"/>
        <end position="10"/>
    </location>
</feature>
<dbReference type="InterPro" id="IPR029021">
    <property type="entry name" value="Prot-tyrosine_phosphatase-like"/>
</dbReference>
<feature type="domain" description="Tyrosine specific protein phosphatases" evidence="3">
    <location>
        <begin position="137"/>
        <end position="184"/>
    </location>
</feature>
<dbReference type="Gene3D" id="3.90.190.10">
    <property type="entry name" value="Protein tyrosine phosphatase superfamily"/>
    <property type="match status" value="1"/>
</dbReference>
<dbReference type="PROSITE" id="PS00383">
    <property type="entry name" value="TYR_PHOSPHATASE_1"/>
    <property type="match status" value="1"/>
</dbReference>
<dbReference type="InterPro" id="IPR026893">
    <property type="entry name" value="Tyr/Ser_Pase_IphP-type"/>
</dbReference>
<dbReference type="Proteomes" id="UP000198959">
    <property type="component" value="Unassembled WGS sequence"/>
</dbReference>
<keyword evidence="5" id="KW-1185">Reference proteome</keyword>
<accession>A0A1C6SXA5</accession>
<proteinExistence type="inferred from homology"/>
<dbReference type="InterPro" id="IPR000387">
    <property type="entry name" value="Tyr_Pase_dom"/>
</dbReference>
<feature type="region of interest" description="Disordered" evidence="2">
    <location>
        <begin position="1"/>
        <end position="20"/>
    </location>
</feature>
<dbReference type="EMBL" id="FMHW01000002">
    <property type="protein sequence ID" value="SCL34128.1"/>
    <property type="molecule type" value="Genomic_DNA"/>
</dbReference>
<dbReference type="SUPFAM" id="SSF52799">
    <property type="entry name" value="(Phosphotyrosine protein) phosphatases II"/>
    <property type="match status" value="1"/>
</dbReference>